<evidence type="ECO:0000313" key="2">
    <source>
        <dbReference type="EMBL" id="MBO8452896.1"/>
    </source>
</evidence>
<dbReference type="PANTHER" id="PTHR43267">
    <property type="entry name" value="TRNA THREONYLCARBAMOYLADENOSINE DEHYDRATASE"/>
    <property type="match status" value="1"/>
</dbReference>
<sequence>MGENWKERTGMLIGEDGLERLGRSAVVVAGAGGVGGYAAEMLVRAGIGHLVVIDSDVVSDSNRNRQILALKSTVGRPKCEVLAERLLDINPDLDIITLQTYITASYHSDGTPFDEPGETSPQSLLDGMKIDFLVDAIDTVAPKLSLIKYCVDRHIPLVSSMGAGAKMDVTKVRITDISRSYNCPLAHVVRKRMRKMRVHKGFKVVFSEELADMDAIVPCDELNKKSQVGSVSYLPAVFGCACAQAAVKGILDMD</sequence>
<accession>A0A9D9HI95</accession>
<dbReference type="InterPro" id="IPR000594">
    <property type="entry name" value="ThiF_NAD_FAD-bd"/>
</dbReference>
<organism evidence="2 3">
    <name type="scientific">Candidatus Cryptobacteroides intestinavium</name>
    <dbReference type="NCBI Taxonomy" id="2840766"/>
    <lineage>
        <taxon>Bacteria</taxon>
        <taxon>Pseudomonadati</taxon>
        <taxon>Bacteroidota</taxon>
        <taxon>Bacteroidia</taxon>
        <taxon>Bacteroidales</taxon>
        <taxon>Candidatus Cryptobacteroides</taxon>
    </lineage>
</organism>
<dbReference type="PANTHER" id="PTHR43267:SF1">
    <property type="entry name" value="TRNA THREONYLCARBAMOYLADENOSINE DEHYDRATASE"/>
    <property type="match status" value="1"/>
</dbReference>
<dbReference type="GO" id="GO:0061504">
    <property type="term" value="P:cyclic threonylcarbamoyladenosine biosynthetic process"/>
    <property type="evidence" value="ECO:0007669"/>
    <property type="project" value="TreeGrafter"/>
</dbReference>
<protein>
    <submittedName>
        <fullName evidence="2">tRNA threonylcarbamoyladenosine dehydratase</fullName>
    </submittedName>
</protein>
<dbReference type="Pfam" id="PF00899">
    <property type="entry name" value="ThiF"/>
    <property type="match status" value="1"/>
</dbReference>
<dbReference type="GO" id="GO:0061503">
    <property type="term" value="F:tRNA threonylcarbamoyladenosine dehydratase"/>
    <property type="evidence" value="ECO:0007669"/>
    <property type="project" value="TreeGrafter"/>
</dbReference>
<dbReference type="CDD" id="cd00755">
    <property type="entry name" value="YgdL_like"/>
    <property type="match status" value="1"/>
</dbReference>
<feature type="domain" description="THIF-type NAD/FAD binding fold" evidence="1">
    <location>
        <begin position="12"/>
        <end position="251"/>
    </location>
</feature>
<reference evidence="2" key="2">
    <citation type="journal article" date="2021" name="PeerJ">
        <title>Extensive microbial diversity within the chicken gut microbiome revealed by metagenomics and culture.</title>
        <authorList>
            <person name="Gilroy R."/>
            <person name="Ravi A."/>
            <person name="Getino M."/>
            <person name="Pursley I."/>
            <person name="Horton D.L."/>
            <person name="Alikhan N.F."/>
            <person name="Baker D."/>
            <person name="Gharbi K."/>
            <person name="Hall N."/>
            <person name="Watson M."/>
            <person name="Adriaenssens E.M."/>
            <person name="Foster-Nyarko E."/>
            <person name="Jarju S."/>
            <person name="Secka A."/>
            <person name="Antonio M."/>
            <person name="Oren A."/>
            <person name="Chaudhuri R.R."/>
            <person name="La Ragione R."/>
            <person name="Hildebrand F."/>
            <person name="Pallen M.J."/>
        </authorList>
    </citation>
    <scope>NUCLEOTIDE SEQUENCE</scope>
    <source>
        <strain evidence="2">B1-20833</strain>
    </source>
</reference>
<proteinExistence type="predicted"/>
<dbReference type="AlphaFoldDB" id="A0A9D9HI95"/>
<comment type="caution">
    <text evidence="2">The sequence shown here is derived from an EMBL/GenBank/DDBJ whole genome shotgun (WGS) entry which is preliminary data.</text>
</comment>
<dbReference type="EMBL" id="JADIMI010000081">
    <property type="protein sequence ID" value="MBO8452896.1"/>
    <property type="molecule type" value="Genomic_DNA"/>
</dbReference>
<evidence type="ECO:0000259" key="1">
    <source>
        <dbReference type="Pfam" id="PF00899"/>
    </source>
</evidence>
<gene>
    <name evidence="2" type="ORF">IAC06_08480</name>
</gene>
<reference evidence="2" key="1">
    <citation type="submission" date="2020-10" db="EMBL/GenBank/DDBJ databases">
        <authorList>
            <person name="Gilroy R."/>
        </authorList>
    </citation>
    <scope>NUCLEOTIDE SEQUENCE</scope>
    <source>
        <strain evidence="2">B1-20833</strain>
    </source>
</reference>
<dbReference type="SUPFAM" id="SSF69572">
    <property type="entry name" value="Activating enzymes of the ubiquitin-like proteins"/>
    <property type="match status" value="1"/>
</dbReference>
<name>A0A9D9HI95_9BACT</name>
<dbReference type="InterPro" id="IPR035985">
    <property type="entry name" value="Ubiquitin-activating_enz"/>
</dbReference>
<evidence type="ECO:0000313" key="3">
    <source>
        <dbReference type="Proteomes" id="UP000823661"/>
    </source>
</evidence>
<dbReference type="InterPro" id="IPR045886">
    <property type="entry name" value="ThiF/MoeB/HesA"/>
</dbReference>
<dbReference type="Gene3D" id="3.40.50.720">
    <property type="entry name" value="NAD(P)-binding Rossmann-like Domain"/>
    <property type="match status" value="1"/>
</dbReference>
<dbReference type="GO" id="GO:0008641">
    <property type="term" value="F:ubiquitin-like modifier activating enzyme activity"/>
    <property type="evidence" value="ECO:0007669"/>
    <property type="project" value="InterPro"/>
</dbReference>
<dbReference type="Proteomes" id="UP000823661">
    <property type="component" value="Unassembled WGS sequence"/>
</dbReference>